<dbReference type="AlphaFoldDB" id="A0AAV8VLD6"/>
<evidence type="ECO:0000313" key="5">
    <source>
        <dbReference type="EMBL" id="KAJ8915019.1"/>
    </source>
</evidence>
<evidence type="ECO:0000256" key="1">
    <source>
        <dbReference type="ARBA" id="ARBA00023157"/>
    </source>
</evidence>
<sequence>CVAAFPTFTGTRTSSYFDIWDDNVKGGGDGNSEWDYNGVSSFDKGVGGNSSRFARVLNFFPVPVEEECNANDGRRKGVCMNTYECRIQGGKSYGFCALGFGVCCVFTATCGQEAFNNITYFVNPDFPDLTADMSSCELSVKKIDPEIAQLRLDFVHFNLGQPNRRTGVCEEDIFLMNSESGVRELTICGLNSGQHVYFDVEDITDPIRISMNLSRKAVSRLWEVRLTQVPFSQRAPAGCLQYHEGGTGIIQTMNFADNGRHLANQDYNICMRQEEGMCSIAYEPCHDNAFRISPNTEDGSSGADTEDQDLGSGDGDPSQGRDMEICRDKVVLPCDSDDLILPGDNGPIQGFCDITHCGPTLCPSGETPCRIESSATPFVIGVHFGPSARDESPDDNLGMCLTYEQLPCNV</sequence>
<feature type="non-terminal residue" evidence="5">
    <location>
        <position position="1"/>
    </location>
</feature>
<evidence type="ECO:0000313" key="6">
    <source>
        <dbReference type="Proteomes" id="UP001159042"/>
    </source>
</evidence>
<keyword evidence="6" id="KW-1185">Reference proteome</keyword>
<accession>A0AAV8VLD6</accession>
<dbReference type="InterPro" id="IPR058698">
    <property type="entry name" value="CUB_metazoa"/>
</dbReference>
<keyword evidence="1" id="KW-1015">Disulfide bond</keyword>
<dbReference type="EMBL" id="JANEYG010000059">
    <property type="protein sequence ID" value="KAJ8915019.1"/>
    <property type="molecule type" value="Genomic_DNA"/>
</dbReference>
<dbReference type="Proteomes" id="UP001159042">
    <property type="component" value="Unassembled WGS sequence"/>
</dbReference>
<organism evidence="5 6">
    <name type="scientific">Exocentrus adspersus</name>
    <dbReference type="NCBI Taxonomy" id="1586481"/>
    <lineage>
        <taxon>Eukaryota</taxon>
        <taxon>Metazoa</taxon>
        <taxon>Ecdysozoa</taxon>
        <taxon>Arthropoda</taxon>
        <taxon>Hexapoda</taxon>
        <taxon>Insecta</taxon>
        <taxon>Pterygota</taxon>
        <taxon>Neoptera</taxon>
        <taxon>Endopterygota</taxon>
        <taxon>Coleoptera</taxon>
        <taxon>Polyphaga</taxon>
        <taxon>Cucujiformia</taxon>
        <taxon>Chrysomeloidea</taxon>
        <taxon>Cerambycidae</taxon>
        <taxon>Lamiinae</taxon>
        <taxon>Acanthocinini</taxon>
        <taxon>Exocentrus</taxon>
    </lineage>
</organism>
<gene>
    <name evidence="5" type="ORF">NQ315_015994</name>
</gene>
<feature type="compositionally biased region" description="Polar residues" evidence="3">
    <location>
        <begin position="293"/>
        <end position="303"/>
    </location>
</feature>
<proteinExistence type="predicted"/>
<feature type="region of interest" description="Disordered" evidence="3">
    <location>
        <begin position="291"/>
        <end position="322"/>
    </location>
</feature>
<evidence type="ECO:0000256" key="2">
    <source>
        <dbReference type="PROSITE-ProRule" id="PRU00059"/>
    </source>
</evidence>
<reference evidence="5 6" key="1">
    <citation type="journal article" date="2023" name="Insect Mol. Biol.">
        <title>Genome sequencing provides insights into the evolution of gene families encoding plant cell wall-degrading enzymes in longhorned beetles.</title>
        <authorList>
            <person name="Shin N.R."/>
            <person name="Okamura Y."/>
            <person name="Kirsch R."/>
            <person name="Pauchet Y."/>
        </authorList>
    </citation>
    <scope>NUCLEOTIDE SEQUENCE [LARGE SCALE GENOMIC DNA]</scope>
    <source>
        <strain evidence="5">EAD_L_NR</strain>
    </source>
</reference>
<evidence type="ECO:0000256" key="3">
    <source>
        <dbReference type="SAM" id="MobiDB-lite"/>
    </source>
</evidence>
<feature type="domain" description="CUB" evidence="4">
    <location>
        <begin position="110"/>
        <end position="229"/>
    </location>
</feature>
<evidence type="ECO:0000259" key="4">
    <source>
        <dbReference type="PROSITE" id="PS01180"/>
    </source>
</evidence>
<dbReference type="PROSITE" id="PS01180">
    <property type="entry name" value="CUB"/>
    <property type="match status" value="1"/>
</dbReference>
<dbReference type="PANTHER" id="PTHR33236:SF4">
    <property type="entry name" value="CUB DOMAIN-CONTAINING PROTEIN"/>
    <property type="match status" value="1"/>
</dbReference>
<protein>
    <recommendedName>
        <fullName evidence="4">CUB domain-containing protein</fullName>
    </recommendedName>
</protein>
<dbReference type="Pfam" id="PF26080">
    <property type="entry name" value="CUB_animal"/>
    <property type="match status" value="1"/>
</dbReference>
<comment type="caution">
    <text evidence="2">Lacks conserved residue(s) required for the propagation of feature annotation.</text>
</comment>
<dbReference type="PANTHER" id="PTHR33236">
    <property type="entry name" value="INTRAFLAGELLAR TRANSPORT PROTEIN 122 FAMILY PROTEIN-RELATED"/>
    <property type="match status" value="1"/>
</dbReference>
<comment type="caution">
    <text evidence="5">The sequence shown here is derived from an EMBL/GenBank/DDBJ whole genome shotgun (WGS) entry which is preliminary data.</text>
</comment>
<name>A0AAV8VLD6_9CUCU</name>
<dbReference type="InterPro" id="IPR000859">
    <property type="entry name" value="CUB_dom"/>
</dbReference>